<reference evidence="5" key="1">
    <citation type="journal article" date="2014" name="Int. J. Syst. Evol. Microbiol.">
        <title>Complete genome sequence of Corynebacterium casei LMG S-19264T (=DSM 44701T), isolated from a smear-ripened cheese.</title>
        <authorList>
            <consortium name="US DOE Joint Genome Institute (JGI-PGF)"/>
            <person name="Walter F."/>
            <person name="Albersmeier A."/>
            <person name="Kalinowski J."/>
            <person name="Ruckert C."/>
        </authorList>
    </citation>
    <scope>NUCLEOTIDE SEQUENCE</scope>
    <source>
        <strain evidence="5">JCM 4434</strain>
    </source>
</reference>
<evidence type="ECO:0000256" key="2">
    <source>
        <dbReference type="ARBA" id="ARBA00022723"/>
    </source>
</evidence>
<dbReference type="EMBL" id="BMUB01000024">
    <property type="protein sequence ID" value="GGV00325.1"/>
    <property type="molecule type" value="Genomic_DNA"/>
</dbReference>
<protein>
    <recommendedName>
        <fullName evidence="7">Alcohol dehydrogenase-like C-terminal domain-containing protein</fullName>
    </recommendedName>
</protein>
<comment type="cofactor">
    <cofactor evidence="1">
        <name>Zn(2+)</name>
        <dbReference type="ChEBI" id="CHEBI:29105"/>
    </cofactor>
</comment>
<keyword evidence="3" id="KW-0862">Zinc</keyword>
<keyword evidence="2" id="KW-0479">Metal-binding</keyword>
<dbReference type="Gene3D" id="3.90.180.10">
    <property type="entry name" value="Medium-chain alcohol dehydrogenases, catalytic domain"/>
    <property type="match status" value="1"/>
</dbReference>
<evidence type="ECO:0008006" key="7">
    <source>
        <dbReference type="Google" id="ProtNLM"/>
    </source>
</evidence>
<dbReference type="GO" id="GO:0046872">
    <property type="term" value="F:metal ion binding"/>
    <property type="evidence" value="ECO:0007669"/>
    <property type="project" value="UniProtKB-KW"/>
</dbReference>
<gene>
    <name evidence="5" type="ORF">GCM10010502_63480</name>
</gene>
<feature type="region of interest" description="Disordered" evidence="4">
    <location>
        <begin position="80"/>
        <end position="128"/>
    </location>
</feature>
<accession>A0A8H9LYG0</accession>
<comment type="caution">
    <text evidence="5">The sequence shown here is derived from an EMBL/GenBank/DDBJ whole genome shotgun (WGS) entry which is preliminary data.</text>
</comment>
<dbReference type="PANTHER" id="PTHR42813">
    <property type="entry name" value="ZINC-TYPE ALCOHOL DEHYDROGENASE-LIKE"/>
    <property type="match status" value="1"/>
</dbReference>
<evidence type="ECO:0000256" key="4">
    <source>
        <dbReference type="SAM" id="MobiDB-lite"/>
    </source>
</evidence>
<reference evidence="5" key="2">
    <citation type="submission" date="2020-09" db="EMBL/GenBank/DDBJ databases">
        <authorList>
            <person name="Sun Q."/>
            <person name="Ohkuma M."/>
        </authorList>
    </citation>
    <scope>NUCLEOTIDE SEQUENCE</scope>
    <source>
        <strain evidence="5">JCM 4434</strain>
    </source>
</reference>
<dbReference type="PANTHER" id="PTHR42813:SF2">
    <property type="entry name" value="DEHYDROGENASE, ZINC-CONTAINING, PUTATIVE (AFU_ORTHOLOGUE AFUA_2G02810)-RELATED"/>
    <property type="match status" value="1"/>
</dbReference>
<dbReference type="Proteomes" id="UP000610124">
    <property type="component" value="Unassembled WGS sequence"/>
</dbReference>
<evidence type="ECO:0000256" key="3">
    <source>
        <dbReference type="ARBA" id="ARBA00022833"/>
    </source>
</evidence>
<evidence type="ECO:0000313" key="5">
    <source>
        <dbReference type="EMBL" id="GGV00325.1"/>
    </source>
</evidence>
<sequence length="208" mass="23313">MPPPAPEPSYPAHRYNPLPGPLQPTLPPSTSLRSGTREGLAAPARVREEPCCRVRTERFVSLGGTVFVIHRHQPACPRWTNSRHNLNPRASRPVTQPAGRCPHGRPASVPSRFQHRHTAGPQPGRPDLGAAQRVSQLWAPVWWVWWVGWGVGQCHVHKYMKPLLGLIEQGKIAPTWVITHRLPLTEAPTGYDLFKNKKDHCEKVVLKP</sequence>
<name>A0A8H9LYG0_KITAU</name>
<evidence type="ECO:0000313" key="6">
    <source>
        <dbReference type="Proteomes" id="UP000610124"/>
    </source>
</evidence>
<feature type="region of interest" description="Disordered" evidence="4">
    <location>
        <begin position="1"/>
        <end position="42"/>
    </location>
</feature>
<feature type="compositionally biased region" description="Pro residues" evidence="4">
    <location>
        <begin position="18"/>
        <end position="27"/>
    </location>
</feature>
<dbReference type="AlphaFoldDB" id="A0A8H9LYG0"/>
<proteinExistence type="predicted"/>
<evidence type="ECO:0000256" key="1">
    <source>
        <dbReference type="ARBA" id="ARBA00001947"/>
    </source>
</evidence>
<organism evidence="5 6">
    <name type="scientific">Kitasatospora aureofaciens</name>
    <name type="common">Streptomyces aureofaciens</name>
    <dbReference type="NCBI Taxonomy" id="1894"/>
    <lineage>
        <taxon>Bacteria</taxon>
        <taxon>Bacillati</taxon>
        <taxon>Actinomycetota</taxon>
        <taxon>Actinomycetes</taxon>
        <taxon>Kitasatosporales</taxon>
        <taxon>Streptomycetaceae</taxon>
        <taxon>Kitasatospora</taxon>
    </lineage>
</organism>
<dbReference type="Gene3D" id="3.40.50.720">
    <property type="entry name" value="NAD(P)-binding Rossmann-like Domain"/>
    <property type="match status" value="1"/>
</dbReference>